<dbReference type="PANTHER" id="PTHR30461:SF23">
    <property type="entry name" value="DNA RECOMBINASE-RELATED"/>
    <property type="match status" value="1"/>
</dbReference>
<sequence length="450" mass="49910">MAGSDASRSIPCGLRFAFYGRVSTEDHQDRETSRAWQLLRAQALAAGHGRVVAEYFDVGHSRTVPWARRPEAAALVAAMADPDRGFDAIVIGSSERAFYGNQFSAMAPLFEHFGVALWVPELGGVVDPKVAGQEELMILLGILSKREVARTRIRVRGAMTVQTRDQGRYLGGRPPYGYRLVDAGPHPNRAFARRGLRIQRLDVDPECGRIVSWIFAQRLARHSVARITRALNDGGIPCPSAADPDRNPHRPGQRWTLTTVRATLANPRYTGRQVWNRQRTDHDLVDPDNTSLGQRDVMRWNAPEDWVISSKPAHPALVSEADFITAQSIRAPRETAPGHTYQLSGLLYCGLCDRRMESHWARCRPAYRCRHGHSSAAPRDSSSPRNSYVREDEIVPHLPALLVRMCEGGPSPSPEEALEYLRAEEVSLIFDADARTMTAATTGGERVAIG</sequence>
<dbReference type="RefSeq" id="WP_271312526.1">
    <property type="nucleotide sequence ID" value="NZ_JABXJJ020000012.1"/>
</dbReference>
<dbReference type="InterPro" id="IPR038109">
    <property type="entry name" value="DNA_bind_recomb_sf"/>
</dbReference>
<evidence type="ECO:0000313" key="2">
    <source>
        <dbReference type="EMBL" id="MDI5969931.1"/>
    </source>
</evidence>
<dbReference type="SMART" id="SM00857">
    <property type="entry name" value="Resolvase"/>
    <property type="match status" value="1"/>
</dbReference>
<feature type="domain" description="Recombinase" evidence="1">
    <location>
        <begin position="175"/>
        <end position="336"/>
    </location>
</feature>
<dbReference type="PANTHER" id="PTHR30461">
    <property type="entry name" value="DNA-INVERTASE FROM LAMBDOID PROPHAGE"/>
    <property type="match status" value="1"/>
</dbReference>
<dbReference type="Pfam" id="PF07508">
    <property type="entry name" value="Recombinase"/>
    <property type="match status" value="1"/>
</dbReference>
<dbReference type="Pfam" id="PF13408">
    <property type="entry name" value="Zn_ribbon_recom"/>
    <property type="match status" value="1"/>
</dbReference>
<dbReference type="EMBL" id="JABXJJ020000012">
    <property type="protein sequence ID" value="MDI5969931.1"/>
    <property type="molecule type" value="Genomic_DNA"/>
</dbReference>
<accession>A0AA90H250</accession>
<proteinExistence type="predicted"/>
<protein>
    <submittedName>
        <fullName evidence="2">Recombinase family protein</fullName>
    </submittedName>
</protein>
<dbReference type="InterPro" id="IPR025827">
    <property type="entry name" value="Zn_ribbon_recom_dom"/>
</dbReference>
<name>A0AA90H250_9ACTN</name>
<dbReference type="Gene3D" id="3.90.1750.20">
    <property type="entry name" value="Putative Large Serine Recombinase, Chain B, Domain 2"/>
    <property type="match status" value="1"/>
</dbReference>
<dbReference type="GO" id="GO:0000150">
    <property type="term" value="F:DNA strand exchange activity"/>
    <property type="evidence" value="ECO:0007669"/>
    <property type="project" value="InterPro"/>
</dbReference>
<dbReference type="InterPro" id="IPR011109">
    <property type="entry name" value="DNA_bind_recombinase_dom"/>
</dbReference>
<dbReference type="CDD" id="cd00338">
    <property type="entry name" value="Ser_Recombinase"/>
    <property type="match status" value="1"/>
</dbReference>
<evidence type="ECO:0000259" key="1">
    <source>
        <dbReference type="PROSITE" id="PS51737"/>
    </source>
</evidence>
<dbReference type="Pfam" id="PF00239">
    <property type="entry name" value="Resolvase"/>
    <property type="match status" value="1"/>
</dbReference>
<gene>
    <name evidence="2" type="ORF">POF50_011380</name>
</gene>
<comment type="caution">
    <text evidence="2">The sequence shown here is derived from an EMBL/GenBank/DDBJ whole genome shotgun (WGS) entry which is preliminary data.</text>
</comment>
<dbReference type="AlphaFoldDB" id="A0AA90H250"/>
<dbReference type="InterPro" id="IPR036162">
    <property type="entry name" value="Resolvase-like_N_sf"/>
</dbReference>
<dbReference type="Gene3D" id="3.40.50.1390">
    <property type="entry name" value="Resolvase, N-terminal catalytic domain"/>
    <property type="match status" value="1"/>
</dbReference>
<dbReference type="InterPro" id="IPR050639">
    <property type="entry name" value="SSR_resolvase"/>
</dbReference>
<reference evidence="2" key="1">
    <citation type="submission" date="2023-05" db="EMBL/GenBank/DDBJ databases">
        <title>Streptantibioticus silvisoli sp. nov., acidotolerant actinomycetes 1 from pine litter.</title>
        <authorList>
            <person name="Swiecimska M."/>
            <person name="Golinska P."/>
            <person name="Sangal V."/>
            <person name="Wachnowicz B."/>
            <person name="Goodfellow M."/>
        </authorList>
    </citation>
    <scope>NUCLEOTIDE SEQUENCE</scope>
    <source>
        <strain evidence="2">SL13</strain>
    </source>
</reference>
<dbReference type="InterPro" id="IPR006119">
    <property type="entry name" value="Resolv_N"/>
</dbReference>
<dbReference type="SUPFAM" id="SSF53041">
    <property type="entry name" value="Resolvase-like"/>
    <property type="match status" value="1"/>
</dbReference>
<organism evidence="2">
    <name type="scientific">Streptantibioticus silvisoli</name>
    <dbReference type="NCBI Taxonomy" id="2705255"/>
    <lineage>
        <taxon>Bacteria</taxon>
        <taxon>Bacillati</taxon>
        <taxon>Actinomycetota</taxon>
        <taxon>Actinomycetes</taxon>
        <taxon>Kitasatosporales</taxon>
        <taxon>Streptomycetaceae</taxon>
        <taxon>Streptantibioticus</taxon>
    </lineage>
</organism>
<dbReference type="PROSITE" id="PS51737">
    <property type="entry name" value="RECOMBINASE_DNA_BIND"/>
    <property type="match status" value="1"/>
</dbReference>
<dbReference type="GO" id="GO:0003677">
    <property type="term" value="F:DNA binding"/>
    <property type="evidence" value="ECO:0007669"/>
    <property type="project" value="InterPro"/>
</dbReference>